<keyword evidence="3" id="KW-1185">Reference proteome</keyword>
<feature type="chain" id="PRO_5008888957" evidence="1">
    <location>
        <begin position="29"/>
        <end position="97"/>
    </location>
</feature>
<accession>A0A1C7M6L3</accession>
<reference evidence="2 3" key="1">
    <citation type="submission" date="2016-03" db="EMBL/GenBank/DDBJ databases">
        <title>Whole genome sequencing of Grifola frondosa 9006-11.</title>
        <authorList>
            <person name="Min B."/>
            <person name="Park H."/>
            <person name="Kim J.-G."/>
            <person name="Cho H."/>
            <person name="Oh Y.-L."/>
            <person name="Kong W.-S."/>
            <person name="Choi I.-G."/>
        </authorList>
    </citation>
    <scope>NUCLEOTIDE SEQUENCE [LARGE SCALE GENOMIC DNA]</scope>
    <source>
        <strain evidence="2 3">9006-11</strain>
    </source>
</reference>
<dbReference type="Proteomes" id="UP000092993">
    <property type="component" value="Unassembled WGS sequence"/>
</dbReference>
<dbReference type="EMBL" id="LUGG01000009">
    <property type="protein sequence ID" value="OBZ72009.1"/>
    <property type="molecule type" value="Genomic_DNA"/>
</dbReference>
<feature type="signal peptide" evidence="1">
    <location>
        <begin position="1"/>
        <end position="28"/>
    </location>
</feature>
<comment type="caution">
    <text evidence="2">The sequence shown here is derived from an EMBL/GenBank/DDBJ whole genome shotgun (WGS) entry which is preliminary data.</text>
</comment>
<evidence type="ECO:0000313" key="2">
    <source>
        <dbReference type="EMBL" id="OBZ72009.1"/>
    </source>
</evidence>
<keyword evidence="1" id="KW-0732">Signal</keyword>
<dbReference type="AlphaFoldDB" id="A0A1C7M6L3"/>
<name>A0A1C7M6L3_GRIFR</name>
<protein>
    <submittedName>
        <fullName evidence="2">Uncharacterized protein</fullName>
    </submittedName>
</protein>
<gene>
    <name evidence="2" type="ORF">A0H81_07990</name>
</gene>
<proteinExistence type="predicted"/>
<sequence length="97" mass="10663">MSRLSHRSASISLILALIISTWTTVVDRSETSTGYENETAVIAIVPFAKGPGTVRYNDFKAKGEITSTPRISSEIRPLCNRIELAGLNICRAHLIVY</sequence>
<organism evidence="2 3">
    <name type="scientific">Grifola frondosa</name>
    <name type="common">Maitake</name>
    <name type="synonym">Polyporus frondosus</name>
    <dbReference type="NCBI Taxonomy" id="5627"/>
    <lineage>
        <taxon>Eukaryota</taxon>
        <taxon>Fungi</taxon>
        <taxon>Dikarya</taxon>
        <taxon>Basidiomycota</taxon>
        <taxon>Agaricomycotina</taxon>
        <taxon>Agaricomycetes</taxon>
        <taxon>Polyporales</taxon>
        <taxon>Grifolaceae</taxon>
        <taxon>Grifola</taxon>
    </lineage>
</organism>
<evidence type="ECO:0000256" key="1">
    <source>
        <dbReference type="SAM" id="SignalP"/>
    </source>
</evidence>
<evidence type="ECO:0000313" key="3">
    <source>
        <dbReference type="Proteomes" id="UP000092993"/>
    </source>
</evidence>